<dbReference type="Proteomes" id="UP000001635">
    <property type="component" value="Chromosome"/>
</dbReference>
<dbReference type="KEGG" id="cmr:Cycma_2358"/>
<dbReference type="AlphaFoldDB" id="G0J637"/>
<gene>
    <name evidence="1" type="ordered locus">Cycma_2358</name>
</gene>
<dbReference type="EMBL" id="CP002955">
    <property type="protein sequence ID" value="AEL26100.1"/>
    <property type="molecule type" value="Genomic_DNA"/>
</dbReference>
<accession>G0J637</accession>
<name>G0J637_CYCMS</name>
<dbReference type="HOGENOM" id="CLU_2664995_0_0_10"/>
<keyword evidence="2" id="KW-1185">Reference proteome</keyword>
<evidence type="ECO:0000313" key="2">
    <source>
        <dbReference type="Proteomes" id="UP000001635"/>
    </source>
</evidence>
<dbReference type="STRING" id="880070.Cycma_2358"/>
<proteinExistence type="predicted"/>
<organism evidence="1 2">
    <name type="scientific">Cyclobacterium marinum (strain ATCC 25205 / DSM 745 / LMG 13164 / NCIMB 1802)</name>
    <name type="common">Flectobacillus marinus</name>
    <dbReference type="NCBI Taxonomy" id="880070"/>
    <lineage>
        <taxon>Bacteria</taxon>
        <taxon>Pseudomonadati</taxon>
        <taxon>Bacteroidota</taxon>
        <taxon>Cytophagia</taxon>
        <taxon>Cytophagales</taxon>
        <taxon>Cyclobacteriaceae</taxon>
        <taxon>Cyclobacterium</taxon>
    </lineage>
</organism>
<sequence length="75" mass="8417">MAPKKERAPIGIDPIDAGTALGIESKAVFKDTYYFSFERSRNCKIQLMERGNDQLPITILQFFPGIVEPSNTVKL</sequence>
<protein>
    <submittedName>
        <fullName evidence="1">Uncharacterized protein</fullName>
    </submittedName>
</protein>
<dbReference type="RefSeq" id="WP_014020393.1">
    <property type="nucleotide sequence ID" value="NC_015914.1"/>
</dbReference>
<reference evidence="2" key="1">
    <citation type="submission" date="2011-07" db="EMBL/GenBank/DDBJ databases">
        <title>The complete genome of Cyclobacterium marinum DSM 745.</title>
        <authorList>
            <person name="Lucas S."/>
            <person name="Han J."/>
            <person name="Lapidus A."/>
            <person name="Bruce D."/>
            <person name="Goodwin L."/>
            <person name="Pitluck S."/>
            <person name="Peters L."/>
            <person name="Kyrpides N."/>
            <person name="Mavromatis K."/>
            <person name="Ivanova N."/>
            <person name="Ovchinnikova G."/>
            <person name="Chertkov O."/>
            <person name="Detter J.C."/>
            <person name="Tapia R."/>
            <person name="Han C."/>
            <person name="Land M."/>
            <person name="Hauser L."/>
            <person name="Markowitz V."/>
            <person name="Cheng J.-F."/>
            <person name="Hugenholtz P."/>
            <person name="Woyke T."/>
            <person name="Wu D."/>
            <person name="Tindall B."/>
            <person name="Schuetze A."/>
            <person name="Brambilla E."/>
            <person name="Klenk H.-P."/>
            <person name="Eisen J.A."/>
        </authorList>
    </citation>
    <scope>NUCLEOTIDE SEQUENCE [LARGE SCALE GENOMIC DNA]</scope>
    <source>
        <strain evidence="2">ATCC 25205 / DSM 745 / LMG 13164 / NCIMB 1802</strain>
    </source>
</reference>
<evidence type="ECO:0000313" key="1">
    <source>
        <dbReference type="EMBL" id="AEL26100.1"/>
    </source>
</evidence>